<protein>
    <recommendedName>
        <fullName evidence="7">Dolichol-phosphate mannosyltransferase subunit 3</fullName>
    </recommendedName>
</protein>
<evidence type="ECO:0000256" key="6">
    <source>
        <dbReference type="ARBA" id="ARBA00023136"/>
    </source>
</evidence>
<evidence type="ECO:0000256" key="4">
    <source>
        <dbReference type="ARBA" id="ARBA00022824"/>
    </source>
</evidence>
<feature type="transmembrane region" description="Helical" evidence="7">
    <location>
        <begin position="39"/>
        <end position="61"/>
    </location>
</feature>
<evidence type="ECO:0000256" key="8">
    <source>
        <dbReference type="SAM" id="MobiDB-lite"/>
    </source>
</evidence>
<feature type="region of interest" description="Disordered" evidence="8">
    <location>
        <begin position="92"/>
        <end position="111"/>
    </location>
</feature>
<comment type="subunit">
    <text evidence="7">Component of the dolichol-phosphate mannose (DPM) synthase complex.</text>
</comment>
<comment type="subcellular location">
    <subcellularLocation>
        <location evidence="1 7">Endoplasmic reticulum membrane</location>
        <topology evidence="1 7">Multi-pass membrane protein</topology>
    </subcellularLocation>
</comment>
<feature type="compositionally biased region" description="Acidic residues" evidence="8">
    <location>
        <begin position="94"/>
        <end position="111"/>
    </location>
</feature>
<dbReference type="GO" id="GO:0006506">
    <property type="term" value="P:GPI anchor biosynthetic process"/>
    <property type="evidence" value="ECO:0007669"/>
    <property type="project" value="TreeGrafter"/>
</dbReference>
<evidence type="ECO:0000256" key="5">
    <source>
        <dbReference type="ARBA" id="ARBA00022989"/>
    </source>
</evidence>
<accession>A0AAJ6VX15</accession>
<evidence type="ECO:0000313" key="10">
    <source>
        <dbReference type="RefSeq" id="XP_003742667.1"/>
    </source>
</evidence>
<dbReference type="GO" id="GO:0005789">
    <property type="term" value="C:endoplasmic reticulum membrane"/>
    <property type="evidence" value="ECO:0007669"/>
    <property type="project" value="UniProtKB-SubCell"/>
</dbReference>
<evidence type="ECO:0000256" key="2">
    <source>
        <dbReference type="ARBA" id="ARBA00010430"/>
    </source>
</evidence>
<dbReference type="RefSeq" id="XP_003742667.1">
    <property type="nucleotide sequence ID" value="XM_003742619.1"/>
</dbReference>
<comment type="pathway">
    <text evidence="7">Protein modification; protein glycosylation.</text>
</comment>
<dbReference type="GO" id="GO:0016757">
    <property type="term" value="F:glycosyltransferase activity"/>
    <property type="evidence" value="ECO:0007669"/>
    <property type="project" value="UniProtKB-KW"/>
</dbReference>
<evidence type="ECO:0000256" key="7">
    <source>
        <dbReference type="RuleBase" id="RU365085"/>
    </source>
</evidence>
<dbReference type="PANTHER" id="PTHR16433">
    <property type="entry name" value="DOLICHOL-PHOSPHATE MANNOSYLTRANSFERASE SUBUNIT 3"/>
    <property type="match status" value="1"/>
</dbReference>
<keyword evidence="10" id="KW-0328">Glycosyltransferase</keyword>
<reference evidence="10" key="1">
    <citation type="submission" date="2025-08" db="UniProtKB">
        <authorList>
            <consortium name="RefSeq"/>
        </authorList>
    </citation>
    <scope>IDENTIFICATION</scope>
</reference>
<dbReference type="InterPro" id="IPR013174">
    <property type="entry name" value="DPM3"/>
</dbReference>
<name>A0AAJ6VX15_9ACAR</name>
<feature type="transmembrane region" description="Helical" evidence="7">
    <location>
        <begin position="6"/>
        <end position="27"/>
    </location>
</feature>
<gene>
    <name evidence="10" type="primary">LOC100898551</name>
</gene>
<dbReference type="CTD" id="54344"/>
<keyword evidence="10" id="KW-0808">Transferase</keyword>
<sequence length="111" mass="12930">MTKLLQWVVASGVVAAIWGAVLSQYWFKLTESQERQVLLFPIYFMALFALFAGTVIMWRVFSFNNCDTAASELRQEIQDAKIDLEARGFVMHYDDDEEDDDDYDEENEDDQ</sequence>
<dbReference type="Proteomes" id="UP000694867">
    <property type="component" value="Unplaced"/>
</dbReference>
<dbReference type="GO" id="GO:0033185">
    <property type="term" value="C:dolichol-phosphate-mannose synthase complex"/>
    <property type="evidence" value="ECO:0007669"/>
    <property type="project" value="TreeGrafter"/>
</dbReference>
<comment type="similarity">
    <text evidence="2 7">Belongs to the DPM3 family.</text>
</comment>
<evidence type="ECO:0000256" key="3">
    <source>
        <dbReference type="ARBA" id="ARBA00022692"/>
    </source>
</evidence>
<keyword evidence="3 7" id="KW-0812">Transmembrane</keyword>
<evidence type="ECO:0000256" key="1">
    <source>
        <dbReference type="ARBA" id="ARBA00004477"/>
    </source>
</evidence>
<keyword evidence="4 7" id="KW-0256">Endoplasmic reticulum</keyword>
<dbReference type="Pfam" id="PF08285">
    <property type="entry name" value="DPM3"/>
    <property type="match status" value="1"/>
</dbReference>
<organism evidence="9 10">
    <name type="scientific">Galendromus occidentalis</name>
    <name type="common">western predatory mite</name>
    <dbReference type="NCBI Taxonomy" id="34638"/>
    <lineage>
        <taxon>Eukaryota</taxon>
        <taxon>Metazoa</taxon>
        <taxon>Ecdysozoa</taxon>
        <taxon>Arthropoda</taxon>
        <taxon>Chelicerata</taxon>
        <taxon>Arachnida</taxon>
        <taxon>Acari</taxon>
        <taxon>Parasitiformes</taxon>
        <taxon>Mesostigmata</taxon>
        <taxon>Gamasina</taxon>
        <taxon>Phytoseioidea</taxon>
        <taxon>Phytoseiidae</taxon>
        <taxon>Typhlodrominae</taxon>
        <taxon>Galendromus</taxon>
    </lineage>
</organism>
<dbReference type="GeneID" id="100898551"/>
<keyword evidence="5 7" id="KW-1133">Transmembrane helix</keyword>
<keyword evidence="6 7" id="KW-0472">Membrane</keyword>
<dbReference type="PANTHER" id="PTHR16433:SF0">
    <property type="entry name" value="DOLICHOL-PHOSPHATE MANNOSYLTRANSFERASE SUBUNIT 3"/>
    <property type="match status" value="1"/>
</dbReference>
<keyword evidence="9" id="KW-1185">Reference proteome</keyword>
<evidence type="ECO:0000313" key="9">
    <source>
        <dbReference type="Proteomes" id="UP000694867"/>
    </source>
</evidence>
<comment type="function">
    <text evidence="7">Stabilizer subunit of the dolichol-phosphate mannose (DPM) synthase complex; tethers catalytic subunit to the ER.</text>
</comment>
<proteinExistence type="inferred from homology"/>
<dbReference type="KEGG" id="goe:100898551"/>
<dbReference type="AlphaFoldDB" id="A0AAJ6VX15"/>